<keyword evidence="5" id="KW-1185">Reference proteome</keyword>
<evidence type="ECO:0000259" key="3">
    <source>
        <dbReference type="Pfam" id="PF25077"/>
    </source>
</evidence>
<accession>A0ABT1A9G4</accession>
<dbReference type="InterPro" id="IPR038607">
    <property type="entry name" value="PhoD-like_sf"/>
</dbReference>
<dbReference type="Pfam" id="PF25077">
    <property type="entry name" value="DUF7800"/>
    <property type="match status" value="1"/>
</dbReference>
<reference evidence="4" key="1">
    <citation type="submission" date="2021-04" db="EMBL/GenBank/DDBJ databases">
        <title>Pseudonocardia sp. nov., isolated from sandy soil of mangrove forest.</title>
        <authorList>
            <person name="Zan Z."/>
            <person name="Huang R."/>
            <person name="Liu W."/>
        </authorList>
    </citation>
    <scope>NUCLEOTIDE SEQUENCE</scope>
    <source>
        <strain evidence="4">S2-4</strain>
    </source>
</reference>
<feature type="region of interest" description="Disordered" evidence="1">
    <location>
        <begin position="540"/>
        <end position="562"/>
    </location>
</feature>
<evidence type="ECO:0000313" key="5">
    <source>
        <dbReference type="Proteomes" id="UP001165283"/>
    </source>
</evidence>
<evidence type="ECO:0000313" key="4">
    <source>
        <dbReference type="EMBL" id="MCO1659665.1"/>
    </source>
</evidence>
<dbReference type="Gene3D" id="3.60.21.70">
    <property type="entry name" value="PhoD-like phosphatase"/>
    <property type="match status" value="1"/>
</dbReference>
<protein>
    <submittedName>
        <fullName evidence="4">Alkaline phosphatase family protein</fullName>
    </submittedName>
</protein>
<dbReference type="Proteomes" id="UP001165283">
    <property type="component" value="Unassembled WGS sequence"/>
</dbReference>
<dbReference type="InterPro" id="IPR029052">
    <property type="entry name" value="Metallo-depent_PP-like"/>
</dbReference>
<feature type="domain" description="DUF7800" evidence="3">
    <location>
        <begin position="2"/>
        <end position="83"/>
    </location>
</feature>
<dbReference type="SUPFAM" id="SSF56300">
    <property type="entry name" value="Metallo-dependent phosphatases"/>
    <property type="match status" value="1"/>
</dbReference>
<evidence type="ECO:0000259" key="2">
    <source>
        <dbReference type="Pfam" id="PF09423"/>
    </source>
</evidence>
<dbReference type="CDD" id="cd07389">
    <property type="entry name" value="MPP_PhoD"/>
    <property type="match status" value="1"/>
</dbReference>
<dbReference type="PANTHER" id="PTHR37031:SF2">
    <property type="entry name" value="PHOD-LIKE PHOSPHATASE METALLOPHOSPHATASE DOMAIN-CONTAINING PROTEIN"/>
    <property type="match status" value="1"/>
</dbReference>
<dbReference type="Pfam" id="PF09423">
    <property type="entry name" value="PhoD"/>
    <property type="match status" value="1"/>
</dbReference>
<gene>
    <name evidence="4" type="ORF">KDL28_31800</name>
</gene>
<sequence length="562" mass="63101">MSLVLGPVLRHVGETTATVWVQTDAPATVRVLGCEARTFQVQESHYALVPVTGLTPGTDTPYEVHVDGEKMWPPEATPFPPSLIRSRGPRTDANIRIIFGSCRYAKVSDPKLAAELGIDALDAYAVRMRDLPPDQWPDALLLLGDQVYADELTPQNRRRIAGRRDRDSDWPDDEIVGYGEYTGLYRDSWSDPEIRWIMSTVPTGMIFDDHDVRDDWNTSTAWRAEMREKPWWRERIRSGLASYWVYQHIGNLSPQEMAADPDYRKVVAHDGDAWPLLVDMADRADAEADGGKGYRFSFRWDLGRSRFIMIDSRNGRVLEDGQHLMLGDTEFDWIEEQVAAEGEVDHLVLGTSVPWLLPHAIGELETVNEIAAARPGWRGRLGETIRQAADLEHWSAFRESFDRLTAMIGRAAGSGVATVSVLSGDVHHSYAARAHLHPERDGGHHAPIHQLTCSPVHNKMDWYIRPGFRFAWSRWARWATEKWALRVGAPPNPVAWQRVVGPFFGNTIATLEICGREAEVVFEQPTSASTLAERARLGLAEPAHLDPQDARDRAEAQAEGAS</sequence>
<evidence type="ECO:0000256" key="1">
    <source>
        <dbReference type="SAM" id="MobiDB-lite"/>
    </source>
</evidence>
<proteinExistence type="predicted"/>
<dbReference type="EMBL" id="JAGSOV010000069">
    <property type="protein sequence ID" value="MCO1659665.1"/>
    <property type="molecule type" value="Genomic_DNA"/>
</dbReference>
<feature type="domain" description="PhoD-like phosphatase metallophosphatase" evidence="2">
    <location>
        <begin position="136"/>
        <end position="459"/>
    </location>
</feature>
<feature type="compositionally biased region" description="Basic and acidic residues" evidence="1">
    <location>
        <begin position="543"/>
        <end position="556"/>
    </location>
</feature>
<dbReference type="RefSeq" id="WP_252444552.1">
    <property type="nucleotide sequence ID" value="NZ_JAGSOV010000069.1"/>
</dbReference>
<dbReference type="InterPro" id="IPR056702">
    <property type="entry name" value="DUF7800"/>
</dbReference>
<dbReference type="InterPro" id="IPR018946">
    <property type="entry name" value="PhoD-like_MPP"/>
</dbReference>
<comment type="caution">
    <text evidence="4">The sequence shown here is derived from an EMBL/GenBank/DDBJ whole genome shotgun (WGS) entry which is preliminary data.</text>
</comment>
<dbReference type="PANTHER" id="PTHR37031">
    <property type="entry name" value="METALLOPHOSPHATASE BINDING DOMAIN PROTEIN"/>
    <property type="match status" value="1"/>
</dbReference>
<name>A0ABT1A9G4_9PSEU</name>
<organism evidence="4 5">
    <name type="scientific">Pseudonocardia humida</name>
    <dbReference type="NCBI Taxonomy" id="2800819"/>
    <lineage>
        <taxon>Bacteria</taxon>
        <taxon>Bacillati</taxon>
        <taxon>Actinomycetota</taxon>
        <taxon>Actinomycetes</taxon>
        <taxon>Pseudonocardiales</taxon>
        <taxon>Pseudonocardiaceae</taxon>
        <taxon>Pseudonocardia</taxon>
    </lineage>
</organism>